<dbReference type="PANTHER" id="PTHR10030">
    <property type="entry name" value="ALPHA-L-FUCOSIDASE"/>
    <property type="match status" value="1"/>
</dbReference>
<dbReference type="GO" id="GO:0016139">
    <property type="term" value="P:glycoside catabolic process"/>
    <property type="evidence" value="ECO:0007669"/>
    <property type="project" value="TreeGrafter"/>
</dbReference>
<dbReference type="GO" id="GO:0004560">
    <property type="term" value="F:alpha-L-fucosidase activity"/>
    <property type="evidence" value="ECO:0007669"/>
    <property type="project" value="UniProtKB-EC"/>
</dbReference>
<feature type="domain" description="Glycoside hydrolase family 29 N-terminal" evidence="8">
    <location>
        <begin position="16"/>
        <end position="357"/>
    </location>
</feature>
<evidence type="ECO:0000313" key="10">
    <source>
        <dbReference type="Proteomes" id="UP000589620"/>
    </source>
</evidence>
<dbReference type="EC" id="3.2.1.51" evidence="3"/>
<dbReference type="GO" id="GO:0006004">
    <property type="term" value="P:fucose metabolic process"/>
    <property type="evidence" value="ECO:0007669"/>
    <property type="project" value="InterPro"/>
</dbReference>
<keyword evidence="10" id="KW-1185">Reference proteome</keyword>
<dbReference type="PRINTS" id="PR00741">
    <property type="entry name" value="GLHYDRLASE29"/>
</dbReference>
<evidence type="ECO:0000313" key="9">
    <source>
        <dbReference type="EMBL" id="NYD75974.1"/>
    </source>
</evidence>
<proteinExistence type="inferred from homology"/>
<dbReference type="Pfam" id="PF01120">
    <property type="entry name" value="Alpha_L_fucos"/>
    <property type="match status" value="1"/>
</dbReference>
<evidence type="ECO:0000256" key="2">
    <source>
        <dbReference type="ARBA" id="ARBA00007951"/>
    </source>
</evidence>
<evidence type="ECO:0000256" key="1">
    <source>
        <dbReference type="ARBA" id="ARBA00004071"/>
    </source>
</evidence>
<dbReference type="SUPFAM" id="SSF51445">
    <property type="entry name" value="(Trans)glycosidases"/>
    <property type="match status" value="1"/>
</dbReference>
<dbReference type="EMBL" id="JACCBJ010000001">
    <property type="protein sequence ID" value="NYD75974.1"/>
    <property type="molecule type" value="Genomic_DNA"/>
</dbReference>
<comment type="caution">
    <text evidence="9">The sequence shown here is derived from an EMBL/GenBank/DDBJ whole genome shotgun (WGS) entry which is preliminary data.</text>
</comment>
<evidence type="ECO:0000256" key="4">
    <source>
        <dbReference type="ARBA" id="ARBA00022729"/>
    </source>
</evidence>
<name>A0A852T5Z8_9MICO</name>
<dbReference type="GO" id="GO:0005764">
    <property type="term" value="C:lysosome"/>
    <property type="evidence" value="ECO:0007669"/>
    <property type="project" value="TreeGrafter"/>
</dbReference>
<protein>
    <recommendedName>
        <fullName evidence="3">alpha-L-fucosidase</fullName>
        <ecNumber evidence="3">3.2.1.51</ecNumber>
    </recommendedName>
</protein>
<keyword evidence="4" id="KW-0732">Signal</keyword>
<dbReference type="InterPro" id="IPR000933">
    <property type="entry name" value="Glyco_hydro_29"/>
</dbReference>
<feature type="site" description="May be important for catalysis" evidence="7">
    <location>
        <position position="287"/>
    </location>
</feature>
<reference evidence="9 10" key="1">
    <citation type="submission" date="2020-07" db="EMBL/GenBank/DDBJ databases">
        <title>Sequencing the genomes of 1000 actinobacteria strains.</title>
        <authorList>
            <person name="Klenk H.-P."/>
        </authorList>
    </citation>
    <scope>NUCLEOTIDE SEQUENCE [LARGE SCALE GENOMIC DNA]</scope>
    <source>
        <strain evidence="9 10">DSM 23871</strain>
    </source>
</reference>
<dbReference type="PANTHER" id="PTHR10030:SF37">
    <property type="entry name" value="ALPHA-L-FUCOSIDASE-RELATED"/>
    <property type="match status" value="1"/>
</dbReference>
<sequence length="454" mass="49932">MAMFTDDPVRPENYRRFEREVPQWFTDAKLGIFVHWGPYSVPAWAEPIGELGTIEKGYWFAHNPYAEWYYNTIRIPGSPAAEHQREVYGGAPYDDFIDQWDPVDFDPEAFIALVKSTGARYFVPTTKHHDGVTLWDAPGTDGRNTVDRGPHRDLVGAFERATRAAGLRFGVYYSGGLDWNFADLEPITDDGQAFRRPVDAAYAEYAYGHVADLIDRYRPDVLWGDIEWPDAGKPSGPHSMERLFEKFYAAAPDGVSNDRWGETHWDFRTSEYQNGTNVEGTGAWENCRGIGYSFGHNTLEDERHMLGGPDAVKTFVDIVSRGGNLLLNVGLTARGTVPDLQRRTLEHLAAWNAINGDAVFGSRPLDASIAGPSDEPWVRWTRGGDGAATDAVANAFVDAAGAVRLAGVSSDVDADSARLADGTAVSATRDGDAIALTLPEPAVAGPTLIRFDLV</sequence>
<comment type="similarity">
    <text evidence="2">Belongs to the glycosyl hydrolase 29 family.</text>
</comment>
<dbReference type="InterPro" id="IPR017853">
    <property type="entry name" value="GH"/>
</dbReference>
<evidence type="ECO:0000256" key="7">
    <source>
        <dbReference type="PIRSR" id="PIRSR001092-1"/>
    </source>
</evidence>
<comment type="function">
    <text evidence="1">Alpha-L-fucosidase is responsible for hydrolyzing the alpha-1,6-linked fucose joined to the reducing-end N-acetylglucosamine of the carbohydrate moieties of glycoproteins.</text>
</comment>
<dbReference type="AlphaFoldDB" id="A0A852T5Z8"/>
<dbReference type="InterPro" id="IPR057739">
    <property type="entry name" value="Glyco_hydro_29_N"/>
</dbReference>
<keyword evidence="6 9" id="KW-0326">Glycosidase</keyword>
<keyword evidence="5 9" id="KW-0378">Hydrolase</keyword>
<organism evidence="9 10">
    <name type="scientific">Leifsonia soli</name>
    <dbReference type="NCBI Taxonomy" id="582665"/>
    <lineage>
        <taxon>Bacteria</taxon>
        <taxon>Bacillati</taxon>
        <taxon>Actinomycetota</taxon>
        <taxon>Actinomycetes</taxon>
        <taxon>Micrococcales</taxon>
        <taxon>Microbacteriaceae</taxon>
        <taxon>Leifsonia</taxon>
    </lineage>
</organism>
<dbReference type="SMART" id="SM00812">
    <property type="entry name" value="Alpha_L_fucos"/>
    <property type="match status" value="1"/>
</dbReference>
<dbReference type="Gene3D" id="3.20.20.80">
    <property type="entry name" value="Glycosidases"/>
    <property type="match status" value="1"/>
</dbReference>
<dbReference type="Proteomes" id="UP000589620">
    <property type="component" value="Unassembled WGS sequence"/>
</dbReference>
<dbReference type="PIRSF" id="PIRSF001092">
    <property type="entry name" value="Alpha-L-fucosidase"/>
    <property type="match status" value="1"/>
</dbReference>
<evidence type="ECO:0000256" key="6">
    <source>
        <dbReference type="ARBA" id="ARBA00023295"/>
    </source>
</evidence>
<accession>A0A852T5Z8</accession>
<evidence type="ECO:0000256" key="5">
    <source>
        <dbReference type="ARBA" id="ARBA00022801"/>
    </source>
</evidence>
<evidence type="ECO:0000259" key="8">
    <source>
        <dbReference type="Pfam" id="PF01120"/>
    </source>
</evidence>
<dbReference type="InterPro" id="IPR016286">
    <property type="entry name" value="FUC_metazoa-typ"/>
</dbReference>
<evidence type="ECO:0000256" key="3">
    <source>
        <dbReference type="ARBA" id="ARBA00012662"/>
    </source>
</evidence>
<gene>
    <name evidence="9" type="ORF">BJ963_003493</name>
</gene>